<dbReference type="Proteomes" id="UP000823399">
    <property type="component" value="Unassembled WGS sequence"/>
</dbReference>
<keyword evidence="3" id="KW-1185">Reference proteome</keyword>
<name>A0A9P7JZZ7_9AGAM</name>
<evidence type="ECO:0000313" key="2">
    <source>
        <dbReference type="EMBL" id="KAG2119702.1"/>
    </source>
</evidence>
<comment type="caution">
    <text evidence="2">The sequence shown here is derived from an EMBL/GenBank/DDBJ whole genome shotgun (WGS) entry which is preliminary data.</text>
</comment>
<dbReference type="AlphaFoldDB" id="A0A9P7JZZ7"/>
<feature type="compositionally biased region" description="Polar residues" evidence="1">
    <location>
        <begin position="499"/>
        <end position="513"/>
    </location>
</feature>
<dbReference type="GeneID" id="64703105"/>
<evidence type="ECO:0000313" key="3">
    <source>
        <dbReference type="Proteomes" id="UP000823399"/>
    </source>
</evidence>
<feature type="compositionally biased region" description="Polar residues" evidence="1">
    <location>
        <begin position="328"/>
        <end position="354"/>
    </location>
</feature>
<dbReference type="OrthoDB" id="2691251at2759"/>
<feature type="region of interest" description="Disordered" evidence="1">
    <location>
        <begin position="469"/>
        <end position="513"/>
    </location>
</feature>
<organism evidence="2 3">
    <name type="scientific">Suillus discolor</name>
    <dbReference type="NCBI Taxonomy" id="1912936"/>
    <lineage>
        <taxon>Eukaryota</taxon>
        <taxon>Fungi</taxon>
        <taxon>Dikarya</taxon>
        <taxon>Basidiomycota</taxon>
        <taxon>Agaricomycotina</taxon>
        <taxon>Agaricomycetes</taxon>
        <taxon>Agaricomycetidae</taxon>
        <taxon>Boletales</taxon>
        <taxon>Suillineae</taxon>
        <taxon>Suillaceae</taxon>
        <taxon>Suillus</taxon>
    </lineage>
</organism>
<dbReference type="EMBL" id="JABBWM010000002">
    <property type="protein sequence ID" value="KAG2119702.1"/>
    <property type="molecule type" value="Genomic_DNA"/>
</dbReference>
<feature type="region of interest" description="Disordered" evidence="1">
    <location>
        <begin position="544"/>
        <end position="590"/>
    </location>
</feature>
<feature type="region of interest" description="Disordered" evidence="1">
    <location>
        <begin position="323"/>
        <end position="354"/>
    </location>
</feature>
<proteinExistence type="predicted"/>
<accession>A0A9P7JZZ7</accession>
<sequence>MAPPRWTTSEELEWLQNELPEFLKMQKDQKLTRFYELLFPRWFSQFPECLKYWKPTSNPPPCEGEAVVHQNDDSSDANISDKSRLLPLTPEQEAELEEEKEIRWKKLREWFWNHAKSKTTLGNTSTSKAFAQLLGQRSHGVRDLKAIEVYSKTHYKMKIQSLVEDDIQQNQLDSKKRIGVVQKYINSCFAAESEDVKAVICEETVQINASRRLGGIGSGEHTKEEIYHAIQELPIVLGQICEDLAVLTGGWHYTIVMEGPDPMCQGDIMTLSFHHGKGQDGLSFKASRLNFHEQYLVPFEQHLRTVFGRPLVESSLSSSILKPHLPVPSNSTSPNAQNNSAVEPPSSVQANSNLNAGPNFSEMYTFPQGSLMDPNFPVAVAEIEKFISSIPPLIVDSPDNQWWNSQSQDMQMAAPPLINPPLTVPGSPIELPMQGQNNSLVSYSSTPPCICRPHLNDFASPLSMSPRLPPVDSLHTANNEGHSLPAAASPRLPPADSLHTANNEGYSLPAATNSDSLPSVCGIPAPLKDATAIPTVPDVLLNAGSVPPTSGAPGRRSIGDNTKPLTSKCKRKGAASGSTAHPVAVKKSKK</sequence>
<evidence type="ECO:0000256" key="1">
    <source>
        <dbReference type="SAM" id="MobiDB-lite"/>
    </source>
</evidence>
<gene>
    <name evidence="2" type="ORF">F5147DRAFT_767172</name>
</gene>
<feature type="compositionally biased region" description="Low complexity" evidence="1">
    <location>
        <begin position="483"/>
        <end position="498"/>
    </location>
</feature>
<protein>
    <submittedName>
        <fullName evidence="2">Uncharacterized protein</fullName>
    </submittedName>
</protein>
<feature type="region of interest" description="Disordered" evidence="1">
    <location>
        <begin position="61"/>
        <end position="92"/>
    </location>
</feature>
<reference evidence="2" key="1">
    <citation type="journal article" date="2020" name="New Phytol.">
        <title>Comparative genomics reveals dynamic genome evolution in host specialist ectomycorrhizal fungi.</title>
        <authorList>
            <person name="Lofgren L.A."/>
            <person name="Nguyen N.H."/>
            <person name="Vilgalys R."/>
            <person name="Ruytinx J."/>
            <person name="Liao H.L."/>
            <person name="Branco S."/>
            <person name="Kuo A."/>
            <person name="LaButti K."/>
            <person name="Lipzen A."/>
            <person name="Andreopoulos W."/>
            <person name="Pangilinan J."/>
            <person name="Riley R."/>
            <person name="Hundley H."/>
            <person name="Na H."/>
            <person name="Barry K."/>
            <person name="Grigoriev I.V."/>
            <person name="Stajich J.E."/>
            <person name="Kennedy P.G."/>
        </authorList>
    </citation>
    <scope>NUCLEOTIDE SEQUENCE</scope>
    <source>
        <strain evidence="2">FC423</strain>
    </source>
</reference>
<dbReference type="RefSeq" id="XP_041299528.1">
    <property type="nucleotide sequence ID" value="XM_041440846.1"/>
</dbReference>